<sequence>MDMKRYIKFNILAFLIATFGMVSCTGDLDTLPIDPNESTPDIIYADKGAYKQVLAKCYAGLAVSGQQGPAGKPDISGIDEGFSTYLRQYFKAQELSTDEAECAWGDAGLSDYHDQNWTSSNPFITAMYNRIFYQITLVNEFLREATDAKLDSRGQSDIKAEVAEYRAEARLLRALSYLHALDMYGNVPFVTDEHVVGGTFPQQIMRADLFNFVETELLESVNDLKEPQANEYGRVDKAAAWMLLARLYLNAEVYAGTARYADAATYAKRTIDEGGYNLSPEYAHLFMADNDVSGAAQEVIFPITFDGQRTQTWGGMTYLIAAGIGGDMPKDQFGTNQGWGGNRTTSAFVDKFADISGDTDSRAMFFTTNQSLDIVDRTRFQDGYAISKWKNLTSDGMAGSNGDFMDTDFPMIRLAEAHLIYAECAVRGGADRVIALGYINDLRLRAYGDNSGDLTDAEMTESFILDERARELYWEGHRRTDLIRFGQFTDGTYLWPWKGGVADGKTTESFRNLFPLPAADVGANTNLKQNEGYN</sequence>
<dbReference type="InterPro" id="IPR012944">
    <property type="entry name" value="SusD_RagB_dom"/>
</dbReference>
<organism evidence="8 9">
    <name type="scientific">Carboxylicivirga marina</name>
    <dbReference type="NCBI Taxonomy" id="2800988"/>
    <lineage>
        <taxon>Bacteria</taxon>
        <taxon>Pseudomonadati</taxon>
        <taxon>Bacteroidota</taxon>
        <taxon>Bacteroidia</taxon>
        <taxon>Marinilabiliales</taxon>
        <taxon>Marinilabiliaceae</taxon>
        <taxon>Carboxylicivirga</taxon>
    </lineage>
</organism>
<evidence type="ECO:0000313" key="8">
    <source>
        <dbReference type="EMBL" id="MBK3516938.1"/>
    </source>
</evidence>
<keyword evidence="3 6" id="KW-0732">Signal</keyword>
<comment type="similarity">
    <text evidence="2">Belongs to the SusD family.</text>
</comment>
<evidence type="ECO:0000256" key="6">
    <source>
        <dbReference type="SAM" id="SignalP"/>
    </source>
</evidence>
<evidence type="ECO:0000256" key="3">
    <source>
        <dbReference type="ARBA" id="ARBA00022729"/>
    </source>
</evidence>
<evidence type="ECO:0000256" key="4">
    <source>
        <dbReference type="ARBA" id="ARBA00023136"/>
    </source>
</evidence>
<comment type="subcellular location">
    <subcellularLocation>
        <location evidence="1">Cell outer membrane</location>
    </subcellularLocation>
</comment>
<dbReference type="Gene3D" id="1.10.3780.10">
    <property type="entry name" value="SusD-like"/>
    <property type="match status" value="1"/>
</dbReference>
<dbReference type="Pfam" id="PF07980">
    <property type="entry name" value="SusD_RagB"/>
    <property type="match status" value="1"/>
</dbReference>
<feature type="chain" id="PRO_5046424037" evidence="6">
    <location>
        <begin position="25"/>
        <end position="534"/>
    </location>
</feature>
<dbReference type="Proteomes" id="UP000605676">
    <property type="component" value="Unassembled WGS sequence"/>
</dbReference>
<evidence type="ECO:0000256" key="5">
    <source>
        <dbReference type="ARBA" id="ARBA00023237"/>
    </source>
</evidence>
<feature type="domain" description="RagB/SusD" evidence="7">
    <location>
        <begin position="375"/>
        <end position="533"/>
    </location>
</feature>
<evidence type="ECO:0000313" key="9">
    <source>
        <dbReference type="Proteomes" id="UP000605676"/>
    </source>
</evidence>
<keyword evidence="9" id="KW-1185">Reference proteome</keyword>
<comment type="caution">
    <text evidence="8">The sequence shown here is derived from an EMBL/GenBank/DDBJ whole genome shotgun (WGS) entry which is preliminary data.</text>
</comment>
<accession>A0ABS1HGY6</accession>
<dbReference type="InterPro" id="IPR011990">
    <property type="entry name" value="TPR-like_helical_dom_sf"/>
</dbReference>
<protein>
    <submittedName>
        <fullName evidence="8">RagB/SusD family nutrient uptake outer membrane protein</fullName>
    </submittedName>
</protein>
<proteinExistence type="inferred from homology"/>
<dbReference type="SUPFAM" id="SSF48452">
    <property type="entry name" value="TPR-like"/>
    <property type="match status" value="1"/>
</dbReference>
<dbReference type="Gene3D" id="1.25.40.10">
    <property type="entry name" value="Tetratricopeptide repeat domain"/>
    <property type="match status" value="1"/>
</dbReference>
<name>A0ABS1HGY6_9BACT</name>
<evidence type="ECO:0000256" key="1">
    <source>
        <dbReference type="ARBA" id="ARBA00004442"/>
    </source>
</evidence>
<evidence type="ECO:0000256" key="2">
    <source>
        <dbReference type="ARBA" id="ARBA00006275"/>
    </source>
</evidence>
<keyword evidence="4" id="KW-0472">Membrane</keyword>
<dbReference type="EMBL" id="JAENRR010000010">
    <property type="protein sequence ID" value="MBK3516938.1"/>
    <property type="molecule type" value="Genomic_DNA"/>
</dbReference>
<feature type="signal peptide" evidence="6">
    <location>
        <begin position="1"/>
        <end position="24"/>
    </location>
</feature>
<reference evidence="8 9" key="1">
    <citation type="submission" date="2021-01" db="EMBL/GenBank/DDBJ databases">
        <title>Carboxyliciviraga sp.nov., isolated from coastal sediments.</title>
        <authorList>
            <person name="Lu D."/>
            <person name="Zhang T."/>
        </authorList>
    </citation>
    <scope>NUCLEOTIDE SEQUENCE [LARGE SCALE GENOMIC DNA]</scope>
    <source>
        <strain evidence="8 9">N1Y132</strain>
    </source>
</reference>
<keyword evidence="5" id="KW-0998">Cell outer membrane</keyword>
<dbReference type="PROSITE" id="PS51257">
    <property type="entry name" value="PROKAR_LIPOPROTEIN"/>
    <property type="match status" value="1"/>
</dbReference>
<dbReference type="CDD" id="cd08977">
    <property type="entry name" value="SusD"/>
    <property type="match status" value="1"/>
</dbReference>
<evidence type="ECO:0000259" key="7">
    <source>
        <dbReference type="Pfam" id="PF07980"/>
    </source>
</evidence>
<dbReference type="Gene3D" id="1.25.40.390">
    <property type="match status" value="1"/>
</dbReference>
<gene>
    <name evidence="8" type="ORF">JIV24_06260</name>
</gene>